<evidence type="ECO:0000313" key="3">
    <source>
        <dbReference type="EnsemblPlants" id="KEH16871"/>
    </source>
</evidence>
<feature type="region of interest" description="Disordered" evidence="1">
    <location>
        <begin position="26"/>
        <end position="105"/>
    </location>
</feature>
<keyword evidence="4" id="KW-1185">Reference proteome</keyword>
<proteinExistence type="predicted"/>
<name>A0A072TI51_MEDTR</name>
<evidence type="ECO:0000256" key="1">
    <source>
        <dbReference type="SAM" id="MobiDB-lite"/>
    </source>
</evidence>
<evidence type="ECO:0000313" key="2">
    <source>
        <dbReference type="EMBL" id="KEH16871.1"/>
    </source>
</evidence>
<accession>A0A072TI51</accession>
<dbReference type="HOGENOM" id="CLU_1838135_0_0_1"/>
<dbReference type="EnsemblPlants" id="KEH16871">
    <property type="protein sequence ID" value="KEH16871"/>
    <property type="gene ID" value="MTR_0080s0090"/>
</dbReference>
<reference evidence="3" key="3">
    <citation type="submission" date="2015-06" db="UniProtKB">
        <authorList>
            <consortium name="EnsemblPlants"/>
        </authorList>
    </citation>
    <scope>IDENTIFICATION</scope>
    <source>
        <strain evidence="3">cv. Jemalong A17</strain>
    </source>
</reference>
<protein>
    <submittedName>
        <fullName evidence="2 3">Uncharacterized protein</fullName>
    </submittedName>
</protein>
<feature type="compositionally biased region" description="Polar residues" evidence="1">
    <location>
        <begin position="64"/>
        <end position="101"/>
    </location>
</feature>
<evidence type="ECO:0000313" key="4">
    <source>
        <dbReference type="Proteomes" id="UP000002051"/>
    </source>
</evidence>
<reference evidence="2 4" key="1">
    <citation type="journal article" date="2011" name="Nature">
        <title>The Medicago genome provides insight into the evolution of rhizobial symbioses.</title>
        <authorList>
            <person name="Young N.D."/>
            <person name="Debelle F."/>
            <person name="Oldroyd G.E."/>
            <person name="Geurts R."/>
            <person name="Cannon S.B."/>
            <person name="Udvardi M.K."/>
            <person name="Benedito V.A."/>
            <person name="Mayer K.F."/>
            <person name="Gouzy J."/>
            <person name="Schoof H."/>
            <person name="Van de Peer Y."/>
            <person name="Proost S."/>
            <person name="Cook D.R."/>
            <person name="Meyers B.C."/>
            <person name="Spannagl M."/>
            <person name="Cheung F."/>
            <person name="De Mita S."/>
            <person name="Krishnakumar V."/>
            <person name="Gundlach H."/>
            <person name="Zhou S."/>
            <person name="Mudge J."/>
            <person name="Bharti A.K."/>
            <person name="Murray J.D."/>
            <person name="Naoumkina M.A."/>
            <person name="Rosen B."/>
            <person name="Silverstein K.A."/>
            <person name="Tang H."/>
            <person name="Rombauts S."/>
            <person name="Zhao P.X."/>
            <person name="Zhou P."/>
            <person name="Barbe V."/>
            <person name="Bardou P."/>
            <person name="Bechner M."/>
            <person name="Bellec A."/>
            <person name="Berger A."/>
            <person name="Berges H."/>
            <person name="Bidwell S."/>
            <person name="Bisseling T."/>
            <person name="Choisne N."/>
            <person name="Couloux A."/>
            <person name="Denny R."/>
            <person name="Deshpande S."/>
            <person name="Dai X."/>
            <person name="Doyle J.J."/>
            <person name="Dudez A.M."/>
            <person name="Farmer A.D."/>
            <person name="Fouteau S."/>
            <person name="Franken C."/>
            <person name="Gibelin C."/>
            <person name="Gish J."/>
            <person name="Goldstein S."/>
            <person name="Gonzalez A.J."/>
            <person name="Green P.J."/>
            <person name="Hallab A."/>
            <person name="Hartog M."/>
            <person name="Hua A."/>
            <person name="Humphray S.J."/>
            <person name="Jeong D.H."/>
            <person name="Jing Y."/>
            <person name="Jocker A."/>
            <person name="Kenton S.M."/>
            <person name="Kim D.J."/>
            <person name="Klee K."/>
            <person name="Lai H."/>
            <person name="Lang C."/>
            <person name="Lin S."/>
            <person name="Macmil S.L."/>
            <person name="Magdelenat G."/>
            <person name="Matthews L."/>
            <person name="McCorrison J."/>
            <person name="Monaghan E.L."/>
            <person name="Mun J.H."/>
            <person name="Najar F.Z."/>
            <person name="Nicholson C."/>
            <person name="Noirot C."/>
            <person name="O'Bleness M."/>
            <person name="Paule C.R."/>
            <person name="Poulain J."/>
            <person name="Prion F."/>
            <person name="Qin B."/>
            <person name="Qu C."/>
            <person name="Retzel E.F."/>
            <person name="Riddle C."/>
            <person name="Sallet E."/>
            <person name="Samain S."/>
            <person name="Samson N."/>
            <person name="Sanders I."/>
            <person name="Saurat O."/>
            <person name="Scarpelli C."/>
            <person name="Schiex T."/>
            <person name="Segurens B."/>
            <person name="Severin A.J."/>
            <person name="Sherrier D.J."/>
            <person name="Shi R."/>
            <person name="Sims S."/>
            <person name="Singer S.R."/>
            <person name="Sinharoy S."/>
            <person name="Sterck L."/>
            <person name="Viollet A."/>
            <person name="Wang B.B."/>
            <person name="Wang K."/>
            <person name="Wang M."/>
            <person name="Wang X."/>
            <person name="Warfsmann J."/>
            <person name="Weissenbach J."/>
            <person name="White D.D."/>
            <person name="White J.D."/>
            <person name="Wiley G.B."/>
            <person name="Wincker P."/>
            <person name="Xing Y."/>
            <person name="Yang L."/>
            <person name="Yao Z."/>
            <person name="Ying F."/>
            <person name="Zhai J."/>
            <person name="Zhou L."/>
            <person name="Zuber A."/>
            <person name="Denarie J."/>
            <person name="Dixon R.A."/>
            <person name="May G.D."/>
            <person name="Schwartz D.C."/>
            <person name="Rogers J."/>
            <person name="Quetier F."/>
            <person name="Town C.D."/>
            <person name="Roe B.A."/>
        </authorList>
    </citation>
    <scope>NUCLEOTIDE SEQUENCE [LARGE SCALE GENOMIC DNA]</scope>
    <source>
        <strain evidence="2">A17</strain>
        <strain evidence="3 4">cv. Jemalong A17</strain>
    </source>
</reference>
<reference evidence="2 4" key="2">
    <citation type="journal article" date="2014" name="BMC Genomics">
        <title>An improved genome release (version Mt4.0) for the model legume Medicago truncatula.</title>
        <authorList>
            <person name="Tang H."/>
            <person name="Krishnakumar V."/>
            <person name="Bidwell S."/>
            <person name="Rosen B."/>
            <person name="Chan A."/>
            <person name="Zhou S."/>
            <person name="Gentzbittel L."/>
            <person name="Childs K.L."/>
            <person name="Yandell M."/>
            <person name="Gundlach H."/>
            <person name="Mayer K.F."/>
            <person name="Schwartz D.C."/>
            <person name="Town C.D."/>
        </authorList>
    </citation>
    <scope>GENOME REANNOTATION</scope>
    <source>
        <strain evidence="2">A17</strain>
        <strain evidence="3 4">cv. Jemalong A17</strain>
    </source>
</reference>
<dbReference type="AlphaFoldDB" id="A0A072TI51"/>
<organism evidence="2 4">
    <name type="scientific">Medicago truncatula</name>
    <name type="common">Barrel medic</name>
    <name type="synonym">Medicago tribuloides</name>
    <dbReference type="NCBI Taxonomy" id="3880"/>
    <lineage>
        <taxon>Eukaryota</taxon>
        <taxon>Viridiplantae</taxon>
        <taxon>Streptophyta</taxon>
        <taxon>Embryophyta</taxon>
        <taxon>Tracheophyta</taxon>
        <taxon>Spermatophyta</taxon>
        <taxon>Magnoliopsida</taxon>
        <taxon>eudicotyledons</taxon>
        <taxon>Gunneridae</taxon>
        <taxon>Pentapetalae</taxon>
        <taxon>rosids</taxon>
        <taxon>fabids</taxon>
        <taxon>Fabales</taxon>
        <taxon>Fabaceae</taxon>
        <taxon>Papilionoideae</taxon>
        <taxon>50 kb inversion clade</taxon>
        <taxon>NPAAA clade</taxon>
        <taxon>Hologalegina</taxon>
        <taxon>IRL clade</taxon>
        <taxon>Trifolieae</taxon>
        <taxon>Medicago</taxon>
    </lineage>
</organism>
<dbReference type="EMBL" id="KL402805">
    <property type="protein sequence ID" value="KEH16871.1"/>
    <property type="molecule type" value="Genomic_DNA"/>
</dbReference>
<sequence length="140" mass="15659">MKGQRHTECIIQGHSVLKNQCTLNLMTKPGSETPDQDESFTDIQVAEDNSEPDQKAESEDSPEAQPTSEAEPTLEAQNQNASDEAQDGSQLAIQSKNTFKYKSSHPEYQIIGNKDSLRRTRSYFKQEESMIGLLSVMDGY</sequence>
<gene>
    <name evidence="2" type="ORF">MTR_0080s0090</name>
</gene>
<dbReference type="Proteomes" id="UP000002051">
    <property type="component" value="Unassembled WGS sequence"/>
</dbReference>